<dbReference type="Proteomes" id="UP000256269">
    <property type="component" value="Unassembled WGS sequence"/>
</dbReference>
<dbReference type="RefSeq" id="WP_116180481.1">
    <property type="nucleotide sequence ID" value="NZ_CP144375.1"/>
</dbReference>
<gene>
    <name evidence="2" type="ORF">BCF44_120143</name>
</gene>
<organism evidence="2 3">
    <name type="scientific">Kutzneria buriramensis</name>
    <dbReference type="NCBI Taxonomy" id="1045776"/>
    <lineage>
        <taxon>Bacteria</taxon>
        <taxon>Bacillati</taxon>
        <taxon>Actinomycetota</taxon>
        <taxon>Actinomycetes</taxon>
        <taxon>Pseudonocardiales</taxon>
        <taxon>Pseudonocardiaceae</taxon>
        <taxon>Kutzneria</taxon>
    </lineage>
</organism>
<evidence type="ECO:0000313" key="3">
    <source>
        <dbReference type="Proteomes" id="UP000256269"/>
    </source>
</evidence>
<feature type="domain" description="N-acetyltransferase" evidence="1">
    <location>
        <begin position="107"/>
        <end position="233"/>
    </location>
</feature>
<dbReference type="OrthoDB" id="5243104at2"/>
<dbReference type="Gene3D" id="3.40.630.30">
    <property type="match status" value="1"/>
</dbReference>
<evidence type="ECO:0000313" key="2">
    <source>
        <dbReference type="EMBL" id="REH33071.1"/>
    </source>
</evidence>
<dbReference type="InterPro" id="IPR000182">
    <property type="entry name" value="GNAT_dom"/>
</dbReference>
<keyword evidence="3" id="KW-1185">Reference proteome</keyword>
<reference evidence="2 3" key="1">
    <citation type="submission" date="2018-08" db="EMBL/GenBank/DDBJ databases">
        <title>Genomic Encyclopedia of Archaeal and Bacterial Type Strains, Phase II (KMG-II): from individual species to whole genera.</title>
        <authorList>
            <person name="Goeker M."/>
        </authorList>
    </citation>
    <scope>NUCLEOTIDE SEQUENCE [LARGE SCALE GENOMIC DNA]</scope>
    <source>
        <strain evidence="2 3">DSM 45791</strain>
    </source>
</reference>
<dbReference type="PROSITE" id="PS51186">
    <property type="entry name" value="GNAT"/>
    <property type="match status" value="1"/>
</dbReference>
<dbReference type="Pfam" id="PF13508">
    <property type="entry name" value="Acetyltransf_7"/>
    <property type="match status" value="1"/>
</dbReference>
<dbReference type="InterPro" id="IPR016181">
    <property type="entry name" value="Acyl_CoA_acyltransferase"/>
</dbReference>
<proteinExistence type="predicted"/>
<name>A0A3E0GXF9_9PSEU</name>
<comment type="caution">
    <text evidence="2">The sequence shown here is derived from an EMBL/GenBank/DDBJ whole genome shotgun (WGS) entry which is preliminary data.</text>
</comment>
<protein>
    <submittedName>
        <fullName evidence="2">Acetyltransferase (GNAT) family protein</fullName>
    </submittedName>
</protein>
<sequence length="233" mass="25265">MPDVFAANRAYLRGWDPTHPPDGDLVIYRSGVAHPPLNGVVRSRGVPVEEAIAEARRRLAGVPWTWWVGPDSSAGLADELLARGATEVFRLPVMTIDLDRVDFAVPDGVRIGPADDVTEFVTAYSKVSHIHDVPRAVERESTLDVLRFEARVDGFLAATAVGWLSHGVTTVYLVGTHPDYRRRGIGTAVTAAALVAGRERGLRLGALTASAMGEAVYRRMGFTTVAHYRLLAV</sequence>
<dbReference type="GO" id="GO:0016747">
    <property type="term" value="F:acyltransferase activity, transferring groups other than amino-acyl groups"/>
    <property type="evidence" value="ECO:0007669"/>
    <property type="project" value="InterPro"/>
</dbReference>
<keyword evidence="2" id="KW-0808">Transferase</keyword>
<dbReference type="EMBL" id="QUNO01000020">
    <property type="protein sequence ID" value="REH33071.1"/>
    <property type="molecule type" value="Genomic_DNA"/>
</dbReference>
<dbReference type="AlphaFoldDB" id="A0A3E0GXF9"/>
<evidence type="ECO:0000259" key="1">
    <source>
        <dbReference type="PROSITE" id="PS51186"/>
    </source>
</evidence>
<accession>A0A3E0GXF9</accession>
<dbReference type="SUPFAM" id="SSF55729">
    <property type="entry name" value="Acyl-CoA N-acyltransferases (Nat)"/>
    <property type="match status" value="1"/>
</dbReference>